<keyword evidence="1" id="KW-0808">Transferase</keyword>
<keyword evidence="5" id="KW-1185">Reference proteome</keyword>
<reference evidence="3" key="1">
    <citation type="submission" date="2021-02" db="EMBL/GenBank/DDBJ databases">
        <authorList>
            <person name="Nowell W R."/>
        </authorList>
    </citation>
    <scope>NUCLEOTIDE SEQUENCE</scope>
</reference>
<proteinExistence type="predicted"/>
<dbReference type="InterPro" id="IPR029063">
    <property type="entry name" value="SAM-dependent_MTases_sf"/>
</dbReference>
<dbReference type="EMBL" id="CAJNOI010000147">
    <property type="protein sequence ID" value="CAF1129689.1"/>
    <property type="molecule type" value="Genomic_DNA"/>
</dbReference>
<dbReference type="EMBL" id="CAJNOM010000713">
    <property type="protein sequence ID" value="CAF1548318.1"/>
    <property type="molecule type" value="Genomic_DNA"/>
</dbReference>
<evidence type="ECO:0000313" key="5">
    <source>
        <dbReference type="Proteomes" id="UP000663832"/>
    </source>
</evidence>
<comment type="caution">
    <text evidence="3">The sequence shown here is derived from an EMBL/GenBank/DDBJ whole genome shotgun (WGS) entry which is preliminary data.</text>
</comment>
<dbReference type="SUPFAM" id="SSF53335">
    <property type="entry name" value="S-adenosyl-L-methionine-dependent methyltransferases"/>
    <property type="match status" value="1"/>
</dbReference>
<dbReference type="Gene3D" id="3.40.50.150">
    <property type="entry name" value="Vaccinia Virus protein VP39"/>
    <property type="match status" value="1"/>
</dbReference>
<accession>A0A814R6T2</accession>
<evidence type="ECO:0000313" key="4">
    <source>
        <dbReference type="EMBL" id="CAF1548318.1"/>
    </source>
</evidence>
<name>A0A814R6T2_9BILA</name>
<evidence type="ECO:0000259" key="2">
    <source>
        <dbReference type="Pfam" id="PF13649"/>
    </source>
</evidence>
<protein>
    <recommendedName>
        <fullName evidence="2">Methyltransferase domain-containing protein</fullName>
    </recommendedName>
</protein>
<dbReference type="Proteomes" id="UP000663832">
    <property type="component" value="Unassembled WGS sequence"/>
</dbReference>
<sequence length="267" mass="31050">MEEVDCELKWWTEEYGFFGDYYMEGDNSIEGYLIGQQQTLEERTNTEVEGIINLLNLKGKEKILDIPSGYGRHSINLANKGFNLTGIDINSVLLKKANLDAQKIGVNVNFIKENMIDINFDKEFDAVINMFYSFGFFESDEENNKVLRNFYNALKPGGKLLFHTDVNIPRILSGQYKEDEIRHLHSQKTLRIIDKYNPQDKRIHGAWIIQDQFGKIIRKDYSVRVYTLEEFVSMCKQVGFTSIEAYGDWNKTSYTENSEDMIIIAQK</sequence>
<dbReference type="InterPro" id="IPR041698">
    <property type="entry name" value="Methyltransf_25"/>
</dbReference>
<evidence type="ECO:0000256" key="1">
    <source>
        <dbReference type="ARBA" id="ARBA00022679"/>
    </source>
</evidence>
<dbReference type="Gene3D" id="2.20.25.110">
    <property type="entry name" value="S-adenosyl-L-methionine-dependent methyltransferases"/>
    <property type="match status" value="1"/>
</dbReference>
<evidence type="ECO:0000313" key="6">
    <source>
        <dbReference type="Proteomes" id="UP000663877"/>
    </source>
</evidence>
<organism evidence="3 6">
    <name type="scientific">Adineta steineri</name>
    <dbReference type="NCBI Taxonomy" id="433720"/>
    <lineage>
        <taxon>Eukaryota</taxon>
        <taxon>Metazoa</taxon>
        <taxon>Spiralia</taxon>
        <taxon>Gnathifera</taxon>
        <taxon>Rotifera</taxon>
        <taxon>Eurotatoria</taxon>
        <taxon>Bdelloidea</taxon>
        <taxon>Adinetida</taxon>
        <taxon>Adinetidae</taxon>
        <taxon>Adineta</taxon>
    </lineage>
</organism>
<gene>
    <name evidence="3" type="ORF">BJG266_LOCUS22928</name>
    <name evidence="4" type="ORF">QVE165_LOCUS46865</name>
</gene>
<dbReference type="OrthoDB" id="66144at2759"/>
<feature type="domain" description="Methyltransferase" evidence="2">
    <location>
        <begin position="63"/>
        <end position="158"/>
    </location>
</feature>
<dbReference type="PANTHER" id="PTHR43861">
    <property type="entry name" value="TRANS-ACONITATE 2-METHYLTRANSFERASE-RELATED"/>
    <property type="match status" value="1"/>
</dbReference>
<dbReference type="Pfam" id="PF13649">
    <property type="entry name" value="Methyltransf_25"/>
    <property type="match status" value="1"/>
</dbReference>
<evidence type="ECO:0000313" key="3">
    <source>
        <dbReference type="EMBL" id="CAF1129689.1"/>
    </source>
</evidence>
<dbReference type="GO" id="GO:0016740">
    <property type="term" value="F:transferase activity"/>
    <property type="evidence" value="ECO:0007669"/>
    <property type="project" value="UniProtKB-KW"/>
</dbReference>
<dbReference type="AlphaFoldDB" id="A0A814R6T2"/>
<dbReference type="CDD" id="cd02440">
    <property type="entry name" value="AdoMet_MTases"/>
    <property type="match status" value="1"/>
</dbReference>
<dbReference type="Proteomes" id="UP000663877">
    <property type="component" value="Unassembled WGS sequence"/>
</dbReference>